<dbReference type="Proteomes" id="UP001359559">
    <property type="component" value="Unassembled WGS sequence"/>
</dbReference>
<name>A0AAN9FRX1_CLITE</name>
<comment type="caution">
    <text evidence="1">The sequence shown here is derived from an EMBL/GenBank/DDBJ whole genome shotgun (WGS) entry which is preliminary data.</text>
</comment>
<sequence>MFTSKINDESLYFSDRFSSSIASSAISVSLPYQCPSPFISIFLLPSIFKTPSFSPKLPSFVSLLPSIFETASLSLKLPPSLSQSLSSSFYPSLKLPPSLSLKLSPSILSASKAPSKLPLILPAIVLSPTTPPSRVPYLYYFFFPTGKD</sequence>
<dbReference type="AlphaFoldDB" id="A0AAN9FRX1"/>
<protein>
    <submittedName>
        <fullName evidence="1">Uncharacterized protein</fullName>
    </submittedName>
</protein>
<accession>A0AAN9FRX1</accession>
<proteinExistence type="predicted"/>
<dbReference type="EMBL" id="JAYKXN010000006">
    <property type="protein sequence ID" value="KAK7280021.1"/>
    <property type="molecule type" value="Genomic_DNA"/>
</dbReference>
<gene>
    <name evidence="1" type="ORF">RJT34_25083</name>
</gene>
<organism evidence="1 2">
    <name type="scientific">Clitoria ternatea</name>
    <name type="common">Butterfly pea</name>
    <dbReference type="NCBI Taxonomy" id="43366"/>
    <lineage>
        <taxon>Eukaryota</taxon>
        <taxon>Viridiplantae</taxon>
        <taxon>Streptophyta</taxon>
        <taxon>Embryophyta</taxon>
        <taxon>Tracheophyta</taxon>
        <taxon>Spermatophyta</taxon>
        <taxon>Magnoliopsida</taxon>
        <taxon>eudicotyledons</taxon>
        <taxon>Gunneridae</taxon>
        <taxon>Pentapetalae</taxon>
        <taxon>rosids</taxon>
        <taxon>fabids</taxon>
        <taxon>Fabales</taxon>
        <taxon>Fabaceae</taxon>
        <taxon>Papilionoideae</taxon>
        <taxon>50 kb inversion clade</taxon>
        <taxon>NPAAA clade</taxon>
        <taxon>indigoferoid/millettioid clade</taxon>
        <taxon>Phaseoleae</taxon>
        <taxon>Clitoria</taxon>
    </lineage>
</organism>
<evidence type="ECO:0000313" key="1">
    <source>
        <dbReference type="EMBL" id="KAK7280021.1"/>
    </source>
</evidence>
<reference evidence="1 2" key="1">
    <citation type="submission" date="2024-01" db="EMBL/GenBank/DDBJ databases">
        <title>The genomes of 5 underutilized Papilionoideae crops provide insights into root nodulation and disease resistance.</title>
        <authorList>
            <person name="Yuan L."/>
        </authorList>
    </citation>
    <scope>NUCLEOTIDE SEQUENCE [LARGE SCALE GENOMIC DNA]</scope>
    <source>
        <strain evidence="1">LY-2023</strain>
        <tissue evidence="1">Leaf</tissue>
    </source>
</reference>
<keyword evidence="2" id="KW-1185">Reference proteome</keyword>
<evidence type="ECO:0000313" key="2">
    <source>
        <dbReference type="Proteomes" id="UP001359559"/>
    </source>
</evidence>